<dbReference type="GO" id="GO:0046872">
    <property type="term" value="F:metal ion binding"/>
    <property type="evidence" value="ECO:0007669"/>
    <property type="project" value="UniProtKB-UniRule"/>
</dbReference>
<evidence type="ECO:0000256" key="15">
    <source>
        <dbReference type="PIRSR" id="PIRSR600823-2"/>
    </source>
</evidence>
<dbReference type="GO" id="GO:0005576">
    <property type="term" value="C:extracellular region"/>
    <property type="evidence" value="ECO:0007669"/>
    <property type="project" value="UniProtKB-SubCell"/>
</dbReference>
<evidence type="ECO:0000256" key="10">
    <source>
        <dbReference type="ARBA" id="ARBA00023004"/>
    </source>
</evidence>
<evidence type="ECO:0000256" key="14">
    <source>
        <dbReference type="PIRSR" id="PIRSR600823-1"/>
    </source>
</evidence>
<protein>
    <recommendedName>
        <fullName evidence="3 19">Peroxidase</fullName>
        <ecNumber evidence="3 19">1.11.1.7</ecNumber>
    </recommendedName>
</protein>
<feature type="binding site" evidence="16">
    <location>
        <position position="125"/>
    </location>
    <ligand>
        <name>Ca(2+)</name>
        <dbReference type="ChEBI" id="CHEBI:29108"/>
        <label>1</label>
    </ligand>
</feature>
<feature type="signal peptide" evidence="19">
    <location>
        <begin position="1"/>
        <end position="27"/>
    </location>
</feature>
<evidence type="ECO:0000256" key="12">
    <source>
        <dbReference type="ARBA" id="ARBA00023180"/>
    </source>
</evidence>
<feature type="binding site" evidence="15">
    <location>
        <position position="210"/>
    </location>
    <ligand>
        <name>substrate</name>
    </ligand>
</feature>
<feature type="disulfide bond" evidence="18">
    <location>
        <begin position="169"/>
        <end position="372"/>
    </location>
</feature>
<feature type="domain" description="Plant heme peroxidase family profile" evidence="20">
    <location>
        <begin position="74"/>
        <end position="376"/>
    </location>
</feature>
<evidence type="ECO:0000256" key="3">
    <source>
        <dbReference type="ARBA" id="ARBA00012313"/>
    </source>
</evidence>
<keyword evidence="4 19" id="KW-0964">Secreted</keyword>
<keyword evidence="13 19" id="KW-0376">Hydrogen peroxide</keyword>
<evidence type="ECO:0000256" key="6">
    <source>
        <dbReference type="ARBA" id="ARBA00022617"/>
    </source>
</evidence>
<dbReference type="InterPro" id="IPR010255">
    <property type="entry name" value="Haem_peroxidase_sf"/>
</dbReference>
<sequence>MKFKRHLFLVSLIVVLIICLKNQNAETNWNPSSHSSSFQTLESSSSSQLDEQSFPTSPFTFRDSKIEAPTHFESLRYDYYRETCPQAEQIVRSTVRNLYNTRPSIAPQLLRLVFHDCFVQGCDASVLLDPANGIESEKAAIPNLLLKGDDVIDIIKSELEEVCPLVVSCADIIVLAARESVILVGGPFYPLTTGRKDSTVAYLQIANQLPAPTDDIPKILSKFSSKGFKEWEVVSLLGSHSTGVIHCHFFSDRLGGTKEPDPSLDTEFLNQLRSKCNASQTAPSPLHEEPAIKMDYKGPRNGFGTIYYQSLLQGKGILFSDQQLTEAEETAEWVEAYASDTKLFRLKFCRSMMKLSTIGVLNATQGMVRLNCRRVA</sequence>
<keyword evidence="22" id="KW-1185">Reference proteome</keyword>
<keyword evidence="10 16" id="KW-0408">Iron</keyword>
<keyword evidence="9 19" id="KW-0560">Oxidoreductase</keyword>
<feature type="binding site" description="axial binding residue" evidence="16">
    <location>
        <position position="240"/>
    </location>
    <ligand>
        <name>heme b</name>
        <dbReference type="ChEBI" id="CHEBI:60344"/>
    </ligand>
    <ligandPart>
        <name>Fe</name>
        <dbReference type="ChEBI" id="CHEBI:18248"/>
    </ligandPart>
</feature>
<dbReference type="Gene3D" id="1.10.520.10">
    <property type="match status" value="1"/>
</dbReference>
<comment type="similarity">
    <text evidence="19">Belongs to the peroxidase family. Classical plant (class III) peroxidase subfamily.</text>
</comment>
<keyword evidence="12" id="KW-0325">Glycoprotein</keyword>
<keyword evidence="19" id="KW-0732">Signal</keyword>
<dbReference type="FunFam" id="1.10.520.10:FF:000008">
    <property type="entry name" value="Peroxidase"/>
    <property type="match status" value="1"/>
</dbReference>
<dbReference type="GO" id="GO:0042744">
    <property type="term" value="P:hydrogen peroxide catabolic process"/>
    <property type="evidence" value="ECO:0007669"/>
    <property type="project" value="UniProtKB-KW"/>
</dbReference>
<dbReference type="PANTHER" id="PTHR31517:SF48">
    <property type="entry name" value="PEROXIDASE 16-RELATED"/>
    <property type="match status" value="1"/>
</dbReference>
<dbReference type="EC" id="1.11.1.7" evidence="3 19"/>
<comment type="cofactor">
    <cofactor evidence="16 19">
        <name>heme b</name>
        <dbReference type="ChEBI" id="CHEBI:60344"/>
    </cofactor>
    <text evidence="16 19">Binds 1 heme b (iron(II)-protoporphyrin IX) group per subunit.</text>
</comment>
<evidence type="ECO:0000256" key="19">
    <source>
        <dbReference type="RuleBase" id="RU362060"/>
    </source>
</evidence>
<dbReference type="PANTHER" id="PTHR31517">
    <property type="match status" value="1"/>
</dbReference>
<feature type="chain" id="PRO_5019619381" description="Peroxidase" evidence="19">
    <location>
        <begin position="28"/>
        <end position="376"/>
    </location>
</feature>
<evidence type="ECO:0000313" key="21">
    <source>
        <dbReference type="EMBL" id="VFQ66913.1"/>
    </source>
</evidence>
<dbReference type="PROSITE" id="PS00436">
    <property type="entry name" value="PEROXIDASE_2"/>
    <property type="match status" value="1"/>
</dbReference>
<comment type="function">
    <text evidence="2">Removal of H(2)O(2), oxidation of toxic reductants, biosynthesis and degradation of lignin, suberization, auxin catabolism, response to environmental stresses such as wounding, pathogen attack and oxidative stress. These functions might be dependent on each isozyme/isoform in each plant tissue.</text>
</comment>
<feature type="binding site" evidence="16">
    <location>
        <position position="123"/>
    </location>
    <ligand>
        <name>Ca(2+)</name>
        <dbReference type="ChEBI" id="CHEBI:29108"/>
        <label>1</label>
    </ligand>
</feature>
<dbReference type="Gene3D" id="1.10.420.10">
    <property type="entry name" value="Peroxidase, domain 2"/>
    <property type="match status" value="1"/>
</dbReference>
<feature type="binding site" evidence="16">
    <location>
        <position position="116"/>
    </location>
    <ligand>
        <name>Ca(2+)</name>
        <dbReference type="ChEBI" id="CHEBI:29108"/>
        <label>1</label>
    </ligand>
</feature>
<dbReference type="InterPro" id="IPR033905">
    <property type="entry name" value="Secretory_peroxidase"/>
</dbReference>
<dbReference type="OrthoDB" id="2113341at2759"/>
<evidence type="ECO:0000313" key="22">
    <source>
        <dbReference type="Proteomes" id="UP000595140"/>
    </source>
</evidence>
<dbReference type="InterPro" id="IPR019794">
    <property type="entry name" value="Peroxidases_AS"/>
</dbReference>
<dbReference type="GO" id="GO:0006979">
    <property type="term" value="P:response to oxidative stress"/>
    <property type="evidence" value="ECO:0007669"/>
    <property type="project" value="UniProtKB-UniRule"/>
</dbReference>
<evidence type="ECO:0000256" key="7">
    <source>
        <dbReference type="ARBA" id="ARBA00022723"/>
    </source>
</evidence>
<feature type="binding site" evidence="16">
    <location>
        <position position="121"/>
    </location>
    <ligand>
        <name>Ca(2+)</name>
        <dbReference type="ChEBI" id="CHEBI:29108"/>
        <label>1</label>
    </ligand>
</feature>
<feature type="binding site" evidence="16">
    <location>
        <position position="295"/>
    </location>
    <ligand>
        <name>Ca(2+)</name>
        <dbReference type="ChEBI" id="CHEBI:29108"/>
        <label>2</label>
    </ligand>
</feature>
<organism evidence="21 22">
    <name type="scientific">Cuscuta campestris</name>
    <dbReference type="NCBI Taxonomy" id="132261"/>
    <lineage>
        <taxon>Eukaryota</taxon>
        <taxon>Viridiplantae</taxon>
        <taxon>Streptophyta</taxon>
        <taxon>Embryophyta</taxon>
        <taxon>Tracheophyta</taxon>
        <taxon>Spermatophyta</taxon>
        <taxon>Magnoliopsida</taxon>
        <taxon>eudicotyledons</taxon>
        <taxon>Gunneridae</taxon>
        <taxon>Pentapetalae</taxon>
        <taxon>asterids</taxon>
        <taxon>lamiids</taxon>
        <taxon>Solanales</taxon>
        <taxon>Convolvulaceae</taxon>
        <taxon>Cuscuteae</taxon>
        <taxon>Cuscuta</taxon>
        <taxon>Cuscuta subgen. Grammica</taxon>
        <taxon>Cuscuta sect. Cleistogrammica</taxon>
    </lineage>
</organism>
<keyword evidence="8 16" id="KW-0106">Calcium</keyword>
<comment type="cofactor">
    <cofactor evidence="16 19">
        <name>Ca(2+)</name>
        <dbReference type="ChEBI" id="CHEBI:29108"/>
    </cofactor>
    <text evidence="16 19">Binds 2 calcium ions per subunit.</text>
</comment>
<evidence type="ECO:0000256" key="1">
    <source>
        <dbReference type="ARBA" id="ARBA00000189"/>
    </source>
</evidence>
<evidence type="ECO:0000256" key="17">
    <source>
        <dbReference type="PIRSR" id="PIRSR600823-4"/>
    </source>
</evidence>
<keyword evidence="5 19" id="KW-0575">Peroxidase</keyword>
<accession>A0A484KMG4</accession>
<dbReference type="CDD" id="cd00693">
    <property type="entry name" value="secretory_peroxidase"/>
    <property type="match status" value="1"/>
</dbReference>
<feature type="disulfide bond" evidence="18">
    <location>
        <begin position="247"/>
        <end position="276"/>
    </location>
</feature>
<feature type="binding site" evidence="16">
    <location>
        <position position="137"/>
    </location>
    <ligand>
        <name>Ca(2+)</name>
        <dbReference type="ChEBI" id="CHEBI:29108"/>
        <label>1</label>
    </ligand>
</feature>
<keyword evidence="6 19" id="KW-0349">Heme</keyword>
<feature type="binding site" evidence="16">
    <location>
        <position position="119"/>
    </location>
    <ligand>
        <name>Ca(2+)</name>
        <dbReference type="ChEBI" id="CHEBI:29108"/>
        <label>1</label>
    </ligand>
</feature>
<comment type="subcellular location">
    <subcellularLocation>
        <location evidence="19">Secreted</location>
    </subcellularLocation>
</comment>
<evidence type="ECO:0000256" key="5">
    <source>
        <dbReference type="ARBA" id="ARBA00022559"/>
    </source>
</evidence>
<dbReference type="PRINTS" id="PR00461">
    <property type="entry name" value="PLPEROXIDASE"/>
</dbReference>
<dbReference type="PROSITE" id="PS50873">
    <property type="entry name" value="PEROXIDASE_4"/>
    <property type="match status" value="1"/>
</dbReference>
<dbReference type="AlphaFoldDB" id="A0A484KMG4"/>
<evidence type="ECO:0000256" key="13">
    <source>
        <dbReference type="ARBA" id="ARBA00023324"/>
    </source>
</evidence>
<dbReference type="PRINTS" id="PR00458">
    <property type="entry name" value="PEROXIDASE"/>
</dbReference>
<evidence type="ECO:0000256" key="16">
    <source>
        <dbReference type="PIRSR" id="PIRSR600823-3"/>
    </source>
</evidence>
<dbReference type="GO" id="GO:0020037">
    <property type="term" value="F:heme binding"/>
    <property type="evidence" value="ECO:0007669"/>
    <property type="project" value="UniProtKB-UniRule"/>
</dbReference>
<dbReference type="Proteomes" id="UP000595140">
    <property type="component" value="Unassembled WGS sequence"/>
</dbReference>
<dbReference type="FunFam" id="1.10.420.10:FF:000001">
    <property type="entry name" value="Peroxidase"/>
    <property type="match status" value="1"/>
</dbReference>
<gene>
    <name evidence="21" type="ORF">CCAM_LOCUS8689</name>
</gene>
<feature type="disulfide bond" evidence="18">
    <location>
        <begin position="84"/>
        <end position="163"/>
    </location>
</feature>
<feature type="disulfide bond" evidence="18">
    <location>
        <begin position="117"/>
        <end position="122"/>
    </location>
</feature>
<evidence type="ECO:0000256" key="2">
    <source>
        <dbReference type="ARBA" id="ARBA00002322"/>
    </source>
</evidence>
<dbReference type="InterPro" id="IPR002016">
    <property type="entry name" value="Haem_peroxidase"/>
</dbReference>
<evidence type="ECO:0000256" key="11">
    <source>
        <dbReference type="ARBA" id="ARBA00023157"/>
    </source>
</evidence>
<dbReference type="Pfam" id="PF00141">
    <property type="entry name" value="peroxidase"/>
    <property type="match status" value="1"/>
</dbReference>
<keyword evidence="7 16" id="KW-0479">Metal-binding</keyword>
<dbReference type="EMBL" id="OOIL02000560">
    <property type="protein sequence ID" value="VFQ66913.1"/>
    <property type="molecule type" value="Genomic_DNA"/>
</dbReference>
<evidence type="ECO:0000256" key="9">
    <source>
        <dbReference type="ARBA" id="ARBA00023002"/>
    </source>
</evidence>
<evidence type="ECO:0000256" key="8">
    <source>
        <dbReference type="ARBA" id="ARBA00022837"/>
    </source>
</evidence>
<evidence type="ECO:0000259" key="20">
    <source>
        <dbReference type="PROSITE" id="PS50873"/>
    </source>
</evidence>
<proteinExistence type="inferred from homology"/>
<name>A0A484KMG4_9ASTE</name>
<feature type="active site" description="Proton acceptor" evidence="14">
    <location>
        <position position="115"/>
    </location>
</feature>
<dbReference type="GO" id="GO:0140825">
    <property type="term" value="F:lactoperoxidase activity"/>
    <property type="evidence" value="ECO:0007669"/>
    <property type="project" value="UniProtKB-EC"/>
</dbReference>
<feature type="site" description="Transition state stabilizer" evidence="17">
    <location>
        <position position="111"/>
    </location>
</feature>
<evidence type="ECO:0000256" key="4">
    <source>
        <dbReference type="ARBA" id="ARBA00022525"/>
    </source>
</evidence>
<keyword evidence="11 18" id="KW-1015">Disulfide bond</keyword>
<comment type="catalytic activity">
    <reaction evidence="1 19">
        <text>2 a phenolic donor + H2O2 = 2 a phenolic radical donor + 2 H2O</text>
        <dbReference type="Rhea" id="RHEA:56136"/>
        <dbReference type="ChEBI" id="CHEBI:15377"/>
        <dbReference type="ChEBI" id="CHEBI:16240"/>
        <dbReference type="ChEBI" id="CHEBI:139520"/>
        <dbReference type="ChEBI" id="CHEBI:139521"/>
        <dbReference type="EC" id="1.11.1.7"/>
    </reaction>
</comment>
<dbReference type="SUPFAM" id="SSF48113">
    <property type="entry name" value="Heme-dependent peroxidases"/>
    <property type="match status" value="1"/>
</dbReference>
<dbReference type="InterPro" id="IPR000823">
    <property type="entry name" value="Peroxidase_pln"/>
</dbReference>
<evidence type="ECO:0000256" key="18">
    <source>
        <dbReference type="PIRSR" id="PIRSR600823-5"/>
    </source>
</evidence>
<reference evidence="21 22" key="1">
    <citation type="submission" date="2018-04" db="EMBL/GenBank/DDBJ databases">
        <authorList>
            <person name="Vogel A."/>
        </authorList>
    </citation>
    <scope>NUCLEOTIDE SEQUENCE [LARGE SCALE GENOMIC DNA]</scope>
</reference>